<evidence type="ECO:0000256" key="1">
    <source>
        <dbReference type="SAM" id="Phobius"/>
    </source>
</evidence>
<accession>A0A2J6PSC4</accession>
<keyword evidence="1" id="KW-0472">Membrane</keyword>
<keyword evidence="1" id="KW-1133">Transmembrane helix</keyword>
<reference evidence="2 3" key="1">
    <citation type="submission" date="2016-05" db="EMBL/GenBank/DDBJ databases">
        <title>A degradative enzymes factory behind the ericoid mycorrhizal symbiosis.</title>
        <authorList>
            <consortium name="DOE Joint Genome Institute"/>
            <person name="Martino E."/>
            <person name="Morin E."/>
            <person name="Grelet G."/>
            <person name="Kuo A."/>
            <person name="Kohler A."/>
            <person name="Daghino S."/>
            <person name="Barry K."/>
            <person name="Choi C."/>
            <person name="Cichocki N."/>
            <person name="Clum A."/>
            <person name="Copeland A."/>
            <person name="Hainaut M."/>
            <person name="Haridas S."/>
            <person name="Labutti K."/>
            <person name="Lindquist E."/>
            <person name="Lipzen A."/>
            <person name="Khouja H.-R."/>
            <person name="Murat C."/>
            <person name="Ohm R."/>
            <person name="Olson A."/>
            <person name="Spatafora J."/>
            <person name="Veneault-Fourrey C."/>
            <person name="Henrissat B."/>
            <person name="Grigoriev I."/>
            <person name="Martin F."/>
            <person name="Perotto S."/>
        </authorList>
    </citation>
    <scope>NUCLEOTIDE SEQUENCE [LARGE SCALE GENOMIC DNA]</scope>
    <source>
        <strain evidence="2 3">UAMH 7357</strain>
    </source>
</reference>
<dbReference type="AlphaFoldDB" id="A0A2J6PSC4"/>
<feature type="transmembrane region" description="Helical" evidence="1">
    <location>
        <begin position="30"/>
        <end position="51"/>
    </location>
</feature>
<keyword evidence="3" id="KW-1185">Reference proteome</keyword>
<sequence>MYIFLSLSAILSSTLDLLHNIILQQYGMGFLSNSLVLLLSIASIANANAIVLPRETNSTLPDAGCINSSAGSCESNWDRIPGIVKAIIVIGAFLVFGVIAGIVHRFTTFTKSLLPSWMRSSRSQPLPPTQEELVMCWQRYGPKDNEGRPRAGSQKDLERVWKQSAHGMRMQLLAEGPRRGDGQSETAPFLMQGVRQMDPGLRPTPTYGRNIA</sequence>
<keyword evidence="1" id="KW-0812">Transmembrane</keyword>
<organism evidence="2 3">
    <name type="scientific">Hyaloscypha hepaticicola</name>
    <dbReference type="NCBI Taxonomy" id="2082293"/>
    <lineage>
        <taxon>Eukaryota</taxon>
        <taxon>Fungi</taxon>
        <taxon>Dikarya</taxon>
        <taxon>Ascomycota</taxon>
        <taxon>Pezizomycotina</taxon>
        <taxon>Leotiomycetes</taxon>
        <taxon>Helotiales</taxon>
        <taxon>Hyaloscyphaceae</taxon>
        <taxon>Hyaloscypha</taxon>
    </lineage>
</organism>
<evidence type="ECO:0000313" key="2">
    <source>
        <dbReference type="EMBL" id="PMD16899.1"/>
    </source>
</evidence>
<feature type="transmembrane region" description="Helical" evidence="1">
    <location>
        <begin position="86"/>
        <end position="106"/>
    </location>
</feature>
<protein>
    <submittedName>
        <fullName evidence="2">Uncharacterized protein</fullName>
    </submittedName>
</protein>
<proteinExistence type="predicted"/>
<name>A0A2J6PSC4_9HELO</name>
<gene>
    <name evidence="2" type="ORF">NA56DRAFT_708474</name>
</gene>
<dbReference type="Proteomes" id="UP000235672">
    <property type="component" value="Unassembled WGS sequence"/>
</dbReference>
<dbReference type="OrthoDB" id="10473912at2759"/>
<dbReference type="EMBL" id="KZ613503">
    <property type="protein sequence ID" value="PMD16899.1"/>
    <property type="molecule type" value="Genomic_DNA"/>
</dbReference>
<evidence type="ECO:0000313" key="3">
    <source>
        <dbReference type="Proteomes" id="UP000235672"/>
    </source>
</evidence>